<name>A0A839HMJ5_9BURK</name>
<organism evidence="11 12">
    <name type="scientific">Aquariibacter albus</name>
    <dbReference type="NCBI Taxonomy" id="2759899"/>
    <lineage>
        <taxon>Bacteria</taxon>
        <taxon>Pseudomonadati</taxon>
        <taxon>Pseudomonadota</taxon>
        <taxon>Betaproteobacteria</taxon>
        <taxon>Burkholderiales</taxon>
        <taxon>Sphaerotilaceae</taxon>
        <taxon>Aquariibacter</taxon>
    </lineage>
</organism>
<dbReference type="InterPro" id="IPR034746">
    <property type="entry name" value="POTRA"/>
</dbReference>
<protein>
    <recommendedName>
        <fullName evidence="8 9">Outer membrane protein assembly factor BamA</fullName>
    </recommendedName>
</protein>
<feature type="domain" description="POTRA" evidence="10">
    <location>
        <begin position="167"/>
        <end position="255"/>
    </location>
</feature>
<evidence type="ECO:0000256" key="8">
    <source>
        <dbReference type="HAMAP-Rule" id="MF_01430"/>
    </source>
</evidence>
<sequence length="749" mass="83389">MAWALVATPALAVDPFALRDIRVEGLQRADAGTVFGALPFRIGDVYNDEKGAAALRALFATGLFKDVRLEVEKDVVVVIVEERPLIAAVEFTGLKEFDKDALLKSLRDVGIGEGRPFDRALADRAEQELKRQYLTRSLYGAEVITTITPVERNRVNVSFNVVEGEVAQIGEIRILGSKAFSEKDLLKQIESTTSGWLTWYTKSDRYSRVKLNADLEALRAYYLNRGYLEFSVDSTQVAITPDKQRISITINVSEGQPYTVTGVRLEGDFLGRDEEFKQRVTIKPGAPYRAEDVAETGRRFSELYGNFGYAFARIEPRTEIDRAAGRVAVVIGGQPSQRVYVRRVNVAGNERTRDEVIRREFRQFESSWYDGRKIKLSRDRIDRLGYFSQVEVDTAEVPGSPDQVDLTAKVTEKATGNIQLGAGFSSAEKVTFTFGIRQDNIFGTGNYLGLELNTGKFNRTIVLSTVDPYFTVDGVSRAIDLYHRTQRPINSQGESYRFITQGGAVRFGVPFTELDTVFFGIGAERTTIEAGLLLPNSYLLYREQFGQTSASLPLTLGWQRDGRDSALVPTNGRYQRFNAEWGVALDTNYLRSNYQFQQWVPFGKQYTLGLNAEFGYGKGLGGKPFPVFKNFFGGGLGSVRGFDQGSLGPIDVTGAYTGGTRRLNLNSEFYVPVPGSGNDRTLRIFSWVDAGNVWAAEESLDFSTLRVAAGVGLSWISPVGPLKVSMGVPIRKFPQDRIQRFQFQIGTAF</sequence>
<feature type="domain" description="POTRA" evidence="10">
    <location>
        <begin position="339"/>
        <end position="413"/>
    </location>
</feature>
<keyword evidence="5 8" id="KW-0677">Repeat</keyword>
<evidence type="ECO:0000259" key="10">
    <source>
        <dbReference type="PROSITE" id="PS51779"/>
    </source>
</evidence>
<dbReference type="GO" id="GO:0051205">
    <property type="term" value="P:protein insertion into membrane"/>
    <property type="evidence" value="ECO:0007669"/>
    <property type="project" value="UniProtKB-UniRule"/>
</dbReference>
<comment type="caution">
    <text evidence="11">The sequence shown here is derived from an EMBL/GenBank/DDBJ whole genome shotgun (WGS) entry which is preliminary data.</text>
</comment>
<evidence type="ECO:0000256" key="5">
    <source>
        <dbReference type="ARBA" id="ARBA00022737"/>
    </source>
</evidence>
<dbReference type="InterPro" id="IPR023707">
    <property type="entry name" value="OM_assembly_BamA"/>
</dbReference>
<evidence type="ECO:0000313" key="12">
    <source>
        <dbReference type="Proteomes" id="UP000586093"/>
    </source>
</evidence>
<keyword evidence="3 8" id="KW-0812">Transmembrane</keyword>
<gene>
    <name evidence="8 11" type="primary">bamA</name>
    <name evidence="11" type="ORF">H4F90_02240</name>
</gene>
<dbReference type="InterPro" id="IPR000184">
    <property type="entry name" value="Bac_surfAg_D15"/>
</dbReference>
<dbReference type="AlphaFoldDB" id="A0A839HMJ5"/>
<evidence type="ECO:0000256" key="9">
    <source>
        <dbReference type="NCBIfam" id="TIGR03303"/>
    </source>
</evidence>
<dbReference type="PIRSF" id="PIRSF006076">
    <property type="entry name" value="OM_assembly_OMP85"/>
    <property type="match status" value="1"/>
</dbReference>
<dbReference type="NCBIfam" id="TIGR03303">
    <property type="entry name" value="OM_YaeT"/>
    <property type="match status" value="1"/>
</dbReference>
<keyword evidence="2 8" id="KW-1134">Transmembrane beta strand</keyword>
<dbReference type="InterPro" id="IPR010827">
    <property type="entry name" value="BamA/TamA_POTRA"/>
</dbReference>
<evidence type="ECO:0000256" key="1">
    <source>
        <dbReference type="ARBA" id="ARBA00004370"/>
    </source>
</evidence>
<dbReference type="Pfam" id="PF01103">
    <property type="entry name" value="Omp85"/>
    <property type="match status" value="1"/>
</dbReference>
<comment type="subcellular location">
    <subcellularLocation>
        <location evidence="8">Cell outer membrane</location>
    </subcellularLocation>
    <subcellularLocation>
        <location evidence="1">Membrane</location>
    </subcellularLocation>
</comment>
<dbReference type="HAMAP" id="MF_01430">
    <property type="entry name" value="OM_assembly_BamA"/>
    <property type="match status" value="1"/>
</dbReference>
<dbReference type="InterPro" id="IPR039910">
    <property type="entry name" value="D15-like"/>
</dbReference>
<dbReference type="GO" id="GO:0043165">
    <property type="term" value="P:Gram-negative-bacterium-type cell outer membrane assembly"/>
    <property type="evidence" value="ECO:0007669"/>
    <property type="project" value="UniProtKB-UniRule"/>
</dbReference>
<dbReference type="Proteomes" id="UP000586093">
    <property type="component" value="Unassembled WGS sequence"/>
</dbReference>
<dbReference type="EMBL" id="JACIVI010000001">
    <property type="protein sequence ID" value="MBB1160798.1"/>
    <property type="molecule type" value="Genomic_DNA"/>
</dbReference>
<evidence type="ECO:0000256" key="3">
    <source>
        <dbReference type="ARBA" id="ARBA00022692"/>
    </source>
</evidence>
<keyword evidence="12" id="KW-1185">Reference proteome</keyword>
<reference evidence="11 12" key="1">
    <citation type="submission" date="2020-08" db="EMBL/GenBank/DDBJ databases">
        <title>Aquariorum lacteus gen. nov., sp. nov., a new member of the family Comamonadaceae, isolated from freshwater aquarium.</title>
        <authorList>
            <person name="Chun S.-J."/>
        </authorList>
    </citation>
    <scope>NUCLEOTIDE SEQUENCE [LARGE SCALE GENOMIC DNA]</scope>
    <source>
        <strain evidence="11 12">SJAQ100</strain>
    </source>
</reference>
<evidence type="ECO:0000256" key="6">
    <source>
        <dbReference type="ARBA" id="ARBA00023136"/>
    </source>
</evidence>
<keyword evidence="7 8" id="KW-0998">Cell outer membrane</keyword>
<dbReference type="Pfam" id="PF07244">
    <property type="entry name" value="POTRA"/>
    <property type="match status" value="4"/>
</dbReference>
<dbReference type="GO" id="GO:1990063">
    <property type="term" value="C:Bam protein complex"/>
    <property type="evidence" value="ECO:0007669"/>
    <property type="project" value="TreeGrafter"/>
</dbReference>
<evidence type="ECO:0000256" key="7">
    <source>
        <dbReference type="ARBA" id="ARBA00023237"/>
    </source>
</evidence>
<evidence type="ECO:0000256" key="2">
    <source>
        <dbReference type="ARBA" id="ARBA00022452"/>
    </source>
</evidence>
<dbReference type="Gene3D" id="3.10.20.310">
    <property type="entry name" value="membrane protein fhac"/>
    <property type="match status" value="5"/>
</dbReference>
<feature type="domain" description="POTRA" evidence="10">
    <location>
        <begin position="16"/>
        <end position="83"/>
    </location>
</feature>
<dbReference type="PANTHER" id="PTHR12815:SF23">
    <property type="entry name" value="OUTER MEMBRANE PROTEIN ASSEMBLY FACTOR BAMA"/>
    <property type="match status" value="1"/>
</dbReference>
<comment type="function">
    <text evidence="8">Part of the outer membrane protein assembly complex, which is involved in assembly and insertion of beta-barrel proteins into the outer membrane.</text>
</comment>
<keyword evidence="6 8" id="KW-0472">Membrane</keyword>
<proteinExistence type="inferred from homology"/>
<evidence type="ECO:0000313" key="11">
    <source>
        <dbReference type="EMBL" id="MBB1160798.1"/>
    </source>
</evidence>
<keyword evidence="4 8" id="KW-0732">Signal</keyword>
<comment type="similarity">
    <text evidence="8">Belongs to the BamA family.</text>
</comment>
<comment type="subunit">
    <text evidence="8">Part of the Bam complex.</text>
</comment>
<dbReference type="PANTHER" id="PTHR12815">
    <property type="entry name" value="SORTING AND ASSEMBLY MACHINERY SAMM50 PROTEIN FAMILY MEMBER"/>
    <property type="match status" value="1"/>
</dbReference>
<accession>A0A839HMJ5</accession>
<evidence type="ECO:0000256" key="4">
    <source>
        <dbReference type="ARBA" id="ARBA00022729"/>
    </source>
</evidence>
<dbReference type="Gene3D" id="2.40.160.50">
    <property type="entry name" value="membrane protein fhac: a member of the omp85/tpsb transporter family"/>
    <property type="match status" value="1"/>
</dbReference>
<dbReference type="PROSITE" id="PS51779">
    <property type="entry name" value="POTRA"/>
    <property type="match status" value="3"/>
</dbReference>